<dbReference type="AlphaFoldDB" id="A0AA88DCY8"/>
<evidence type="ECO:0000313" key="2">
    <source>
        <dbReference type="EMBL" id="GMN50532.1"/>
    </source>
</evidence>
<sequence length="75" mass="7915">MGRNLSFLKDIKGSNPGINNLWERAPSAPRDGLGSLGCSPVDRSTGRARAYGPPGSSPDLASTGGKVRMILTFKR</sequence>
<gene>
    <name evidence="2" type="ORF">TIFTF001_019690</name>
</gene>
<dbReference type="Proteomes" id="UP001187192">
    <property type="component" value="Unassembled WGS sequence"/>
</dbReference>
<evidence type="ECO:0000256" key="1">
    <source>
        <dbReference type="SAM" id="MobiDB-lite"/>
    </source>
</evidence>
<feature type="region of interest" description="Disordered" evidence="1">
    <location>
        <begin position="29"/>
        <end position="63"/>
    </location>
</feature>
<evidence type="ECO:0000313" key="3">
    <source>
        <dbReference type="Proteomes" id="UP001187192"/>
    </source>
</evidence>
<reference evidence="2" key="1">
    <citation type="submission" date="2023-07" db="EMBL/GenBank/DDBJ databases">
        <title>draft genome sequence of fig (Ficus carica).</title>
        <authorList>
            <person name="Takahashi T."/>
            <person name="Nishimura K."/>
        </authorList>
    </citation>
    <scope>NUCLEOTIDE SEQUENCE</scope>
</reference>
<comment type="caution">
    <text evidence="2">The sequence shown here is derived from an EMBL/GenBank/DDBJ whole genome shotgun (WGS) entry which is preliminary data.</text>
</comment>
<keyword evidence="3" id="KW-1185">Reference proteome</keyword>
<protein>
    <submittedName>
        <fullName evidence="2">Uncharacterized protein</fullName>
    </submittedName>
</protein>
<organism evidence="2 3">
    <name type="scientific">Ficus carica</name>
    <name type="common">Common fig</name>
    <dbReference type="NCBI Taxonomy" id="3494"/>
    <lineage>
        <taxon>Eukaryota</taxon>
        <taxon>Viridiplantae</taxon>
        <taxon>Streptophyta</taxon>
        <taxon>Embryophyta</taxon>
        <taxon>Tracheophyta</taxon>
        <taxon>Spermatophyta</taxon>
        <taxon>Magnoliopsida</taxon>
        <taxon>eudicotyledons</taxon>
        <taxon>Gunneridae</taxon>
        <taxon>Pentapetalae</taxon>
        <taxon>rosids</taxon>
        <taxon>fabids</taxon>
        <taxon>Rosales</taxon>
        <taxon>Moraceae</taxon>
        <taxon>Ficeae</taxon>
        <taxon>Ficus</taxon>
    </lineage>
</organism>
<dbReference type="EMBL" id="BTGU01000034">
    <property type="protein sequence ID" value="GMN50532.1"/>
    <property type="molecule type" value="Genomic_DNA"/>
</dbReference>
<proteinExistence type="predicted"/>
<accession>A0AA88DCY8</accession>
<name>A0AA88DCY8_FICCA</name>